<comment type="similarity">
    <text evidence="3">Belongs to the methyl-accepting chemotaxis (MCP) protein family.</text>
</comment>
<proteinExistence type="inferred from homology"/>
<dbReference type="InterPro" id="IPR004089">
    <property type="entry name" value="MCPsignal_dom"/>
</dbReference>
<evidence type="ECO:0000256" key="4">
    <source>
        <dbReference type="PROSITE-ProRule" id="PRU00284"/>
    </source>
</evidence>
<evidence type="ECO:0000259" key="6">
    <source>
        <dbReference type="PROSITE" id="PS50111"/>
    </source>
</evidence>
<sequence>MLRTIAKTISSHLTLVVLLPCLLLGGVIFYDVSTAAKRMNDAYDAEYNAFLSHAVLALVHETQKERGASAGFIGSGGSKFQSNLTQQRRLTDDQLSNLRKKAKSWTLSQPMQQELETFLNKFNQLDSVRQRVSSLSMSLPDALKYYTDINNQGLHIVITAARLSKDHVISTELMAIYNFSSAKESAGIERAVLSNTFAKDQFTPALRTRYTQLLTKQEVYLAEALEASPPIMRTMFERALNSSAMRDVTRFRAIVADSDSGFGQDPEAWFEAATRRINALKEAEEQALTLVDKTAIDIQETAVTILVIEVIILLIGLLITAALFISIRLRHQQSAKIAEGIAIAINNRNLAHEISVLSSDDLGNSAKDINRLTQQFEDDLIEFGRASHKIATSTHETACAISQSQTNLVEQQSGVQTIASAAEQMSANIQVIANSMLENAAVAKSVSQESVNGQKVVSDAVKVIQQASYDMEKSAASVDALNERVGSISSMVDMIQSIAEQTNLLALNAAIEAARAGEQGRGFAVVADEVRSLASRTQQSTEEISALVSELQSSAQSASDVITQGKDNAMQAAHRAEQIKDALGKIVEQAKQVESVTDSVSVNTQQQSNAIDEVSRHIVEIFAKATENVTGAEQIAVAASNIAEAAMDMDELIDRYKVQEQTG</sequence>
<dbReference type="InterPro" id="IPR010910">
    <property type="entry name" value="Nitrate/nitrite_sensing_bac"/>
</dbReference>
<keyword evidence="2 4" id="KW-0807">Transducer</keyword>
<dbReference type="PROSITE" id="PS50906">
    <property type="entry name" value="NIT"/>
    <property type="match status" value="1"/>
</dbReference>
<evidence type="ECO:0000256" key="2">
    <source>
        <dbReference type="ARBA" id="ARBA00023224"/>
    </source>
</evidence>
<dbReference type="PANTHER" id="PTHR32089:SF120">
    <property type="entry name" value="METHYL-ACCEPTING CHEMOTAXIS PROTEIN TLPQ"/>
    <property type="match status" value="1"/>
</dbReference>
<name>A0A0F4QE85_9GAMM</name>
<keyword evidence="5" id="KW-0812">Transmembrane</keyword>
<dbReference type="OrthoDB" id="2489132at2"/>
<keyword evidence="5" id="KW-1133">Transmembrane helix</keyword>
<dbReference type="GO" id="GO:0007165">
    <property type="term" value="P:signal transduction"/>
    <property type="evidence" value="ECO:0007669"/>
    <property type="project" value="UniProtKB-KW"/>
</dbReference>
<evidence type="ECO:0000256" key="1">
    <source>
        <dbReference type="ARBA" id="ARBA00004370"/>
    </source>
</evidence>
<comment type="caution">
    <text evidence="8">The sequence shown here is derived from an EMBL/GenBank/DDBJ whole genome shotgun (WGS) entry which is preliminary data.</text>
</comment>
<protein>
    <submittedName>
        <fullName evidence="8">Chemotaxis protein</fullName>
    </submittedName>
</protein>
<reference evidence="8 9" key="1">
    <citation type="journal article" date="2015" name="BMC Genomics">
        <title>Genome mining reveals unlocked bioactive potential of marine Gram-negative bacteria.</title>
        <authorList>
            <person name="Machado H."/>
            <person name="Sonnenschein E.C."/>
            <person name="Melchiorsen J."/>
            <person name="Gram L."/>
        </authorList>
    </citation>
    <scope>NUCLEOTIDE SEQUENCE [LARGE SCALE GENOMIC DNA]</scope>
    <source>
        <strain evidence="8 9">S2471</strain>
    </source>
</reference>
<dbReference type="Pfam" id="PF08376">
    <property type="entry name" value="NIT"/>
    <property type="match status" value="1"/>
</dbReference>
<evidence type="ECO:0000313" key="8">
    <source>
        <dbReference type="EMBL" id="KJZ05615.1"/>
    </source>
</evidence>
<evidence type="ECO:0000313" key="9">
    <source>
        <dbReference type="Proteomes" id="UP000033452"/>
    </source>
</evidence>
<evidence type="ECO:0000256" key="3">
    <source>
        <dbReference type="ARBA" id="ARBA00029447"/>
    </source>
</evidence>
<dbReference type="PANTHER" id="PTHR32089">
    <property type="entry name" value="METHYL-ACCEPTING CHEMOTAXIS PROTEIN MCPB"/>
    <property type="match status" value="1"/>
</dbReference>
<dbReference type="GO" id="GO:0016020">
    <property type="term" value="C:membrane"/>
    <property type="evidence" value="ECO:0007669"/>
    <property type="project" value="UniProtKB-SubCell"/>
</dbReference>
<dbReference type="GO" id="GO:0006935">
    <property type="term" value="P:chemotaxis"/>
    <property type="evidence" value="ECO:0007669"/>
    <property type="project" value="UniProtKB-ARBA"/>
</dbReference>
<accession>A0A0F4QE85</accession>
<dbReference type="Pfam" id="PF00015">
    <property type="entry name" value="MCPsignal"/>
    <property type="match status" value="1"/>
</dbReference>
<comment type="subcellular location">
    <subcellularLocation>
        <location evidence="1">Membrane</location>
    </subcellularLocation>
</comment>
<gene>
    <name evidence="8" type="ORF">TW77_22105</name>
</gene>
<dbReference type="InterPro" id="IPR013587">
    <property type="entry name" value="Nitrate/nitrite_sensing"/>
</dbReference>
<dbReference type="RefSeq" id="WP_046007126.1">
    <property type="nucleotide sequence ID" value="NZ_JXYA01000065.1"/>
</dbReference>
<feature type="transmembrane region" description="Helical" evidence="5">
    <location>
        <begin position="302"/>
        <end position="327"/>
    </location>
</feature>
<dbReference type="FunFam" id="1.10.287.950:FF:000001">
    <property type="entry name" value="Methyl-accepting chemotaxis sensory transducer"/>
    <property type="match status" value="1"/>
</dbReference>
<evidence type="ECO:0000256" key="5">
    <source>
        <dbReference type="SAM" id="Phobius"/>
    </source>
</evidence>
<dbReference type="Proteomes" id="UP000033452">
    <property type="component" value="Unassembled WGS sequence"/>
</dbReference>
<dbReference type="SUPFAM" id="SSF58104">
    <property type="entry name" value="Methyl-accepting chemotaxis protein (MCP) signaling domain"/>
    <property type="match status" value="1"/>
</dbReference>
<dbReference type="PATRIC" id="fig|43658.5.peg.4658"/>
<dbReference type="EMBL" id="JXYA01000065">
    <property type="protein sequence ID" value="KJZ05615.1"/>
    <property type="molecule type" value="Genomic_DNA"/>
</dbReference>
<keyword evidence="5" id="KW-0472">Membrane</keyword>
<feature type="domain" description="Methyl-accepting transducer" evidence="6">
    <location>
        <begin position="386"/>
        <end position="622"/>
    </location>
</feature>
<dbReference type="AlphaFoldDB" id="A0A0F4QE85"/>
<dbReference type="Gene3D" id="1.10.287.950">
    <property type="entry name" value="Methyl-accepting chemotaxis protein"/>
    <property type="match status" value="1"/>
</dbReference>
<dbReference type="PROSITE" id="PS50111">
    <property type="entry name" value="CHEMOTAXIS_TRANSDUC_2"/>
    <property type="match status" value="1"/>
</dbReference>
<dbReference type="CDD" id="cd11386">
    <property type="entry name" value="MCP_signal"/>
    <property type="match status" value="1"/>
</dbReference>
<dbReference type="SMART" id="SM00283">
    <property type="entry name" value="MA"/>
    <property type="match status" value="1"/>
</dbReference>
<keyword evidence="9" id="KW-1185">Reference proteome</keyword>
<evidence type="ECO:0000259" key="7">
    <source>
        <dbReference type="PROSITE" id="PS50906"/>
    </source>
</evidence>
<organism evidence="8 9">
    <name type="scientific">Pseudoalteromonas rubra</name>
    <dbReference type="NCBI Taxonomy" id="43658"/>
    <lineage>
        <taxon>Bacteria</taxon>
        <taxon>Pseudomonadati</taxon>
        <taxon>Pseudomonadota</taxon>
        <taxon>Gammaproteobacteria</taxon>
        <taxon>Alteromonadales</taxon>
        <taxon>Pseudoalteromonadaceae</taxon>
        <taxon>Pseudoalteromonas</taxon>
    </lineage>
</organism>
<feature type="domain" description="NIT" evidence="7">
    <location>
        <begin position="53"/>
        <end position="298"/>
    </location>
</feature>